<evidence type="ECO:0000313" key="2">
    <source>
        <dbReference type="EMBL" id="NVM96476.1"/>
    </source>
</evidence>
<dbReference type="Gene3D" id="3.40.960.10">
    <property type="entry name" value="VSR Endonuclease"/>
    <property type="match status" value="1"/>
</dbReference>
<dbReference type="SUPFAM" id="SSF52980">
    <property type="entry name" value="Restriction endonuclease-like"/>
    <property type="match status" value="1"/>
</dbReference>
<proteinExistence type="predicted"/>
<name>A0A7Y7M185_9MICC</name>
<dbReference type="InterPro" id="IPR011335">
    <property type="entry name" value="Restrct_endonuc-II-like"/>
</dbReference>
<evidence type="ECO:0000313" key="3">
    <source>
        <dbReference type="Proteomes" id="UP000543556"/>
    </source>
</evidence>
<dbReference type="EMBL" id="JAAMFM010000032">
    <property type="protein sequence ID" value="NVM96476.1"/>
    <property type="molecule type" value="Genomic_DNA"/>
</dbReference>
<keyword evidence="3" id="KW-1185">Reference proteome</keyword>
<evidence type="ECO:0000259" key="1">
    <source>
        <dbReference type="Pfam" id="PF04480"/>
    </source>
</evidence>
<gene>
    <name evidence="2" type="ORF">G6034_16490</name>
</gene>
<organism evidence="2 3">
    <name type="scientific">Arthrobacter wenxiniae</name>
    <dbReference type="NCBI Taxonomy" id="2713570"/>
    <lineage>
        <taxon>Bacteria</taxon>
        <taxon>Bacillati</taxon>
        <taxon>Actinomycetota</taxon>
        <taxon>Actinomycetes</taxon>
        <taxon>Micrococcales</taxon>
        <taxon>Micrococcaceae</taxon>
        <taxon>Arthrobacter</taxon>
    </lineage>
</organism>
<dbReference type="Proteomes" id="UP000543556">
    <property type="component" value="Unassembled WGS sequence"/>
</dbReference>
<accession>A0A7Y7M185</accession>
<reference evidence="2 3" key="1">
    <citation type="submission" date="2020-02" db="EMBL/GenBank/DDBJ databases">
        <title>Genome sequence of strain AETb3-4.</title>
        <authorList>
            <person name="Gao J."/>
            <person name="Zhang X."/>
        </authorList>
    </citation>
    <scope>NUCLEOTIDE SEQUENCE [LARGE SCALE GENOMIC DNA]</scope>
    <source>
        <strain evidence="2 3">AETb3-4</strain>
    </source>
</reference>
<feature type="domain" description="DUF559" evidence="1">
    <location>
        <begin position="240"/>
        <end position="300"/>
    </location>
</feature>
<dbReference type="AlphaFoldDB" id="A0A7Y7M185"/>
<comment type="caution">
    <text evidence="2">The sequence shown here is derived from an EMBL/GenBank/DDBJ whole genome shotgun (WGS) entry which is preliminary data.</text>
</comment>
<protein>
    <submittedName>
        <fullName evidence="2">DUF559 domain-containing protein</fullName>
    </submittedName>
</protein>
<dbReference type="Pfam" id="PF04480">
    <property type="entry name" value="DUF559"/>
    <property type="match status" value="1"/>
</dbReference>
<dbReference type="InterPro" id="IPR007569">
    <property type="entry name" value="DUF559"/>
</dbReference>
<sequence>MMDTPSEPRLPHMPFTLDEAQSLGVTRDRLRGSNFAGSGYGLYRPAAWEFTLSEAARALCAATPGAWISHTTAAQLHGLILPPWLQHETELHVSKPRKLPETRRKGITGHTLLAFDDEVEAVDGLRISTRARTWLDMARILPLPNLVCMSDQLIRIPRTVFEGRGEPYTTTVSLGSMMARHKNLQGIVRAREALGLMRVGSDSGPETLLRLAMLDAGLPEPGLQLSLWPTPNAPSADLGYRRRRIAIQYDGRTHDDPFQAKSDRRRDDAFRKAGWTVLVFNSEDLAEGYDGAVRRIKAALRHAWTDPSVVAGFATGS</sequence>